<name>A0A9D2DQI7_9FIRM</name>
<dbReference type="InterPro" id="IPR036388">
    <property type="entry name" value="WH-like_DNA-bd_sf"/>
</dbReference>
<organism evidence="1 2">
    <name type="scientific">Candidatus Blautia faecigallinarum</name>
    <dbReference type="NCBI Taxonomy" id="2838488"/>
    <lineage>
        <taxon>Bacteria</taxon>
        <taxon>Bacillati</taxon>
        <taxon>Bacillota</taxon>
        <taxon>Clostridia</taxon>
        <taxon>Lachnospirales</taxon>
        <taxon>Lachnospiraceae</taxon>
        <taxon>Blautia</taxon>
    </lineage>
</organism>
<protein>
    <submittedName>
        <fullName evidence="1">DUF4364 family protein</fullName>
    </submittedName>
</protein>
<dbReference type="AlphaFoldDB" id="A0A9D2DQI7"/>
<dbReference type="SUPFAM" id="SSF46785">
    <property type="entry name" value="Winged helix' DNA-binding domain"/>
    <property type="match status" value="1"/>
</dbReference>
<sequence length="170" mass="19484">MAEPFTIYKLIVLYMVSHSEKEVSNSQITDFILERGYTSYFHLQQAISELMESKLLEKRTISNTSYYSLTGEGKAVLSALEAELSSEIRKDILDYLRDLGCKEPERILTPADCYETPQGNYAVRCQLVEKNTTLIDLNLIAPSQEAARSICRSWPKKSQNIYELIMEELL</sequence>
<dbReference type="EMBL" id="DXBU01000004">
    <property type="protein sequence ID" value="HIZ21188.1"/>
    <property type="molecule type" value="Genomic_DNA"/>
</dbReference>
<gene>
    <name evidence="1" type="ORF">IAA21_00115</name>
</gene>
<dbReference type="Pfam" id="PF14277">
    <property type="entry name" value="DUF4364"/>
    <property type="match status" value="1"/>
</dbReference>
<reference evidence="1" key="2">
    <citation type="submission" date="2021-04" db="EMBL/GenBank/DDBJ databases">
        <authorList>
            <person name="Gilroy R."/>
        </authorList>
    </citation>
    <scope>NUCLEOTIDE SEQUENCE</scope>
    <source>
        <strain evidence="1">14324</strain>
    </source>
</reference>
<proteinExistence type="predicted"/>
<reference evidence="1" key="1">
    <citation type="journal article" date="2021" name="PeerJ">
        <title>Extensive microbial diversity within the chicken gut microbiome revealed by metagenomics and culture.</title>
        <authorList>
            <person name="Gilroy R."/>
            <person name="Ravi A."/>
            <person name="Getino M."/>
            <person name="Pursley I."/>
            <person name="Horton D.L."/>
            <person name="Alikhan N.F."/>
            <person name="Baker D."/>
            <person name="Gharbi K."/>
            <person name="Hall N."/>
            <person name="Watson M."/>
            <person name="Adriaenssens E.M."/>
            <person name="Foster-Nyarko E."/>
            <person name="Jarju S."/>
            <person name="Secka A."/>
            <person name="Antonio M."/>
            <person name="Oren A."/>
            <person name="Chaudhuri R.R."/>
            <person name="La Ragione R."/>
            <person name="Hildebrand F."/>
            <person name="Pallen M.J."/>
        </authorList>
    </citation>
    <scope>NUCLEOTIDE SEQUENCE</scope>
    <source>
        <strain evidence="1">14324</strain>
    </source>
</reference>
<evidence type="ECO:0000313" key="1">
    <source>
        <dbReference type="EMBL" id="HIZ21188.1"/>
    </source>
</evidence>
<dbReference type="Proteomes" id="UP000824041">
    <property type="component" value="Unassembled WGS sequence"/>
</dbReference>
<accession>A0A9D2DQI7</accession>
<dbReference type="InterPro" id="IPR025374">
    <property type="entry name" value="DUF4364"/>
</dbReference>
<evidence type="ECO:0000313" key="2">
    <source>
        <dbReference type="Proteomes" id="UP000824041"/>
    </source>
</evidence>
<comment type="caution">
    <text evidence="1">The sequence shown here is derived from an EMBL/GenBank/DDBJ whole genome shotgun (WGS) entry which is preliminary data.</text>
</comment>
<dbReference type="InterPro" id="IPR036390">
    <property type="entry name" value="WH_DNA-bd_sf"/>
</dbReference>
<dbReference type="Gene3D" id="1.10.10.10">
    <property type="entry name" value="Winged helix-like DNA-binding domain superfamily/Winged helix DNA-binding domain"/>
    <property type="match status" value="1"/>
</dbReference>